<evidence type="ECO:0000256" key="3">
    <source>
        <dbReference type="ARBA" id="ARBA00022741"/>
    </source>
</evidence>
<dbReference type="GO" id="GO:0005524">
    <property type="term" value="F:ATP binding"/>
    <property type="evidence" value="ECO:0007669"/>
    <property type="project" value="UniProtKB-UniRule"/>
</dbReference>
<dbReference type="InterPro" id="IPR000719">
    <property type="entry name" value="Prot_kinase_dom"/>
</dbReference>
<dbReference type="Gene3D" id="1.10.510.10">
    <property type="entry name" value="Transferase(Phosphotransferase) domain 1"/>
    <property type="match status" value="1"/>
</dbReference>
<dbReference type="Gene3D" id="6.10.130.20">
    <property type="match status" value="1"/>
</dbReference>
<dbReference type="InterPro" id="IPR017441">
    <property type="entry name" value="Protein_kinase_ATP_BS"/>
</dbReference>
<keyword evidence="6" id="KW-0137">Centromere</keyword>
<evidence type="ECO:0000256" key="1">
    <source>
        <dbReference type="ARBA" id="ARBA00004629"/>
    </source>
</evidence>
<evidence type="ECO:0000256" key="5">
    <source>
        <dbReference type="ARBA" id="ARBA00022840"/>
    </source>
</evidence>
<evidence type="ECO:0000256" key="6">
    <source>
        <dbReference type="ARBA" id="ARBA00023328"/>
    </source>
</evidence>
<feature type="region of interest" description="Disordered" evidence="9">
    <location>
        <begin position="235"/>
        <end position="260"/>
    </location>
</feature>
<dbReference type="PANTHER" id="PTHR14030">
    <property type="entry name" value="MITOTIC CHECKPOINT SERINE/THREONINE-PROTEIN KINASE BUB1"/>
    <property type="match status" value="1"/>
</dbReference>
<dbReference type="SUPFAM" id="SSF56112">
    <property type="entry name" value="Protein kinase-like (PK-like)"/>
    <property type="match status" value="1"/>
</dbReference>
<comment type="subcellular location">
    <subcellularLocation>
        <location evidence="1">Chromosome</location>
        <location evidence="1">Centromere</location>
        <location evidence="1">Kinetochore</location>
    </subcellularLocation>
</comment>
<dbReference type="SMART" id="SM00220">
    <property type="entry name" value="S_TKc"/>
    <property type="match status" value="1"/>
</dbReference>
<dbReference type="InterPro" id="IPR011009">
    <property type="entry name" value="Kinase-like_dom_sf"/>
</dbReference>
<reference evidence="11 12" key="1">
    <citation type="submission" date="2024-11" db="EMBL/GenBank/DDBJ databases">
        <title>Chromosome-level genome assembly of the freshwater bivalve Anodonta woodiana.</title>
        <authorList>
            <person name="Chen X."/>
        </authorList>
    </citation>
    <scope>NUCLEOTIDE SEQUENCE [LARGE SCALE GENOMIC DNA]</scope>
    <source>
        <strain evidence="11">MN2024</strain>
        <tissue evidence="11">Gills</tissue>
    </source>
</reference>
<dbReference type="GO" id="GO:0032991">
    <property type="term" value="C:protein-containing complex"/>
    <property type="evidence" value="ECO:0007669"/>
    <property type="project" value="UniProtKB-ARBA"/>
</dbReference>
<protein>
    <recommendedName>
        <fullName evidence="10">Protein kinase domain-containing protein</fullName>
    </recommendedName>
</protein>
<evidence type="ECO:0000256" key="9">
    <source>
        <dbReference type="SAM" id="MobiDB-lite"/>
    </source>
</evidence>
<evidence type="ECO:0000256" key="4">
    <source>
        <dbReference type="ARBA" id="ARBA00022838"/>
    </source>
</evidence>
<dbReference type="PROSITE" id="PS50011">
    <property type="entry name" value="PROTEIN_KINASE_DOM"/>
    <property type="match status" value="1"/>
</dbReference>
<dbReference type="AlphaFoldDB" id="A0ABD3WXL8"/>
<feature type="region of interest" description="Disordered" evidence="9">
    <location>
        <begin position="497"/>
        <end position="524"/>
    </location>
</feature>
<keyword evidence="8" id="KW-0175">Coiled coil</keyword>
<keyword evidence="12" id="KW-1185">Reference proteome</keyword>
<comment type="caution">
    <text evidence="11">The sequence shown here is derived from an EMBL/GenBank/DDBJ whole genome shotgun (WGS) entry which is preliminary data.</text>
</comment>
<keyword evidence="2" id="KW-0158">Chromosome</keyword>
<dbReference type="GO" id="GO:0007094">
    <property type="term" value="P:mitotic spindle assembly checkpoint signaling"/>
    <property type="evidence" value="ECO:0007669"/>
    <property type="project" value="UniProtKB-ARBA"/>
</dbReference>
<feature type="binding site" evidence="7">
    <location>
        <position position="672"/>
    </location>
    <ligand>
        <name>ATP</name>
        <dbReference type="ChEBI" id="CHEBI:30616"/>
    </ligand>
</feature>
<feature type="coiled-coil region" evidence="8">
    <location>
        <begin position="46"/>
        <end position="127"/>
    </location>
</feature>
<evidence type="ECO:0000259" key="10">
    <source>
        <dbReference type="PROSITE" id="PS50011"/>
    </source>
</evidence>
<evidence type="ECO:0000256" key="2">
    <source>
        <dbReference type="ARBA" id="ARBA00022454"/>
    </source>
</evidence>
<proteinExistence type="predicted"/>
<name>A0ABD3WXL8_SINWO</name>
<dbReference type="PANTHER" id="PTHR14030:SF4">
    <property type="entry name" value="BUB1 KINASE, ISOFORM A-RELATED"/>
    <property type="match status" value="1"/>
</dbReference>
<feature type="non-terminal residue" evidence="11">
    <location>
        <position position="1"/>
    </location>
</feature>
<organism evidence="11 12">
    <name type="scientific">Sinanodonta woodiana</name>
    <name type="common">Chinese pond mussel</name>
    <name type="synonym">Anodonta woodiana</name>
    <dbReference type="NCBI Taxonomy" id="1069815"/>
    <lineage>
        <taxon>Eukaryota</taxon>
        <taxon>Metazoa</taxon>
        <taxon>Spiralia</taxon>
        <taxon>Lophotrochozoa</taxon>
        <taxon>Mollusca</taxon>
        <taxon>Bivalvia</taxon>
        <taxon>Autobranchia</taxon>
        <taxon>Heteroconchia</taxon>
        <taxon>Palaeoheterodonta</taxon>
        <taxon>Unionida</taxon>
        <taxon>Unionoidea</taxon>
        <taxon>Unionidae</taxon>
        <taxon>Unioninae</taxon>
        <taxon>Sinanodonta</taxon>
    </lineage>
</organism>
<keyword evidence="5 7" id="KW-0067">ATP-binding</keyword>
<dbReference type="Proteomes" id="UP001634394">
    <property type="component" value="Unassembled WGS sequence"/>
</dbReference>
<feature type="domain" description="Protein kinase" evidence="10">
    <location>
        <begin position="638"/>
        <end position="949"/>
    </location>
</feature>
<dbReference type="EMBL" id="JBJQND010000005">
    <property type="protein sequence ID" value="KAL3877363.1"/>
    <property type="molecule type" value="Genomic_DNA"/>
</dbReference>
<gene>
    <name evidence="11" type="ORF">ACJMK2_035085</name>
</gene>
<evidence type="ECO:0000313" key="11">
    <source>
        <dbReference type="EMBL" id="KAL3877363.1"/>
    </source>
</evidence>
<dbReference type="InterPro" id="IPR008271">
    <property type="entry name" value="Ser/Thr_kinase_AS"/>
</dbReference>
<dbReference type="GO" id="GO:0000776">
    <property type="term" value="C:kinetochore"/>
    <property type="evidence" value="ECO:0007669"/>
    <property type="project" value="UniProtKB-KW"/>
</dbReference>
<evidence type="ECO:0000256" key="7">
    <source>
        <dbReference type="PROSITE-ProRule" id="PRU10141"/>
    </source>
</evidence>
<evidence type="ECO:0000256" key="8">
    <source>
        <dbReference type="SAM" id="Coils"/>
    </source>
</evidence>
<dbReference type="Pfam" id="PF00069">
    <property type="entry name" value="Pkinase"/>
    <property type="match status" value="1"/>
</dbReference>
<keyword evidence="3 7" id="KW-0547">Nucleotide-binding</keyword>
<dbReference type="PROSITE" id="PS00107">
    <property type="entry name" value="PROTEIN_KINASE_ATP"/>
    <property type="match status" value="1"/>
</dbReference>
<accession>A0ABD3WXL8</accession>
<evidence type="ECO:0000313" key="12">
    <source>
        <dbReference type="Proteomes" id="UP001634394"/>
    </source>
</evidence>
<dbReference type="InterPro" id="IPR015661">
    <property type="entry name" value="Bub1/Mad3"/>
</dbReference>
<keyword evidence="4" id="KW-0995">Kinetochore</keyword>
<dbReference type="PROSITE" id="PS00108">
    <property type="entry name" value="PROTEIN_KINASE_ST"/>
    <property type="match status" value="1"/>
</dbReference>
<sequence>SRKPEKPTNHIEHIKETDAIEAPNQRSMYCKDKIYLGNDEFSFEEIRAAVWKKKEKQKQLEKEEKELAERHQGLLRQRQQILQQEQELQRQQLVIQQEQQAFLEECKRQMQLQRQHFEKERAQLVQQQQKQVEEDINKRLKEGLNISCKMDPSKLTKQTALTQKVPINSSRQLIFEDKASRSNIEYNEHGNTENIPPQYLGQLCGPQQTRLAAGLQLQHQHQDNLTENNQSLNISNRTPSGAIGVLSSGGPTPDSLHKTLTAPSPTVNTREAMQLVRGMFNTSLDLERQMGWEESMEDKSVTGSGSSKGNKGFIPISSSAPFVVFDETLDKQKQPSAATGFVEMDQDKENNLVDNVSIRRSRSRPEHVKMSSISTEDSHTDMDTDFYMITDSSARQARDVFEDENLDRIESQQRNDITLAPLGSHLSFSQAAKFASTPFNLNNSALKNSLNDVSGLDESKSKIESKWTSGIQMETVSKVETTAKELSKELTISKADLSPIMEGSAEDQDSLGSSTGGSHSDGAISVLKQRPIKSKLKPVTDQPEETEYFLRGSPVEDLGAHVIDTTTYIPPELDERTEHLLSMSICINPRDPFDVETIEGFLKQLPEPLSSFPNFVEEDAMMPDIRVRSIFITGGELYEVIKLLGEGGFAKVYKLSQQLDDDLSLSEDFACKVQSQPAKWEFYICNEIQKRLSRLNEKVDVSNAMMKIKKGCFFINGSCLISDFHSKGTLLDFANSIRQFTKGNMQDNEVTIMYLTIELLHIIEKLHKCEIIHGDVKPDNVLMRELPSKLPAVKNAEELFAGQNRCMVLIDFGQSIDMTKYPPGTTFMAKVKTGDFQCIEMKTDRPWTYQTDLFGLAGSIHVLIFGQYMSVYQSQGSWLITHSLPRSWNKALWQKLFHTLLNVPSCDEIPDLAVLRCEFEQYFIANLLHKYNSQCRKLMLAINDTRNCK</sequence>